<sequence length="15" mass="1985">MHVYQFQHLLFLFVY</sequence>
<proteinExistence type="predicted"/>
<protein>
    <submittedName>
        <fullName evidence="1">Uncharacterized protein</fullName>
    </submittedName>
</protein>
<reference evidence="1" key="1">
    <citation type="submission" date="2018-02" db="EMBL/GenBank/DDBJ databases">
        <title>Rhizophora mucronata_Transcriptome.</title>
        <authorList>
            <person name="Meera S.P."/>
            <person name="Sreeshan A."/>
            <person name="Augustine A."/>
        </authorList>
    </citation>
    <scope>NUCLEOTIDE SEQUENCE</scope>
    <source>
        <tissue evidence="1">Leaf</tissue>
    </source>
</reference>
<dbReference type="EMBL" id="GGEC01087102">
    <property type="protein sequence ID" value="MBX67586.1"/>
    <property type="molecule type" value="Transcribed_RNA"/>
</dbReference>
<organism evidence="1">
    <name type="scientific">Rhizophora mucronata</name>
    <name type="common">Asiatic mangrove</name>
    <dbReference type="NCBI Taxonomy" id="61149"/>
    <lineage>
        <taxon>Eukaryota</taxon>
        <taxon>Viridiplantae</taxon>
        <taxon>Streptophyta</taxon>
        <taxon>Embryophyta</taxon>
        <taxon>Tracheophyta</taxon>
        <taxon>Spermatophyta</taxon>
        <taxon>Magnoliopsida</taxon>
        <taxon>eudicotyledons</taxon>
        <taxon>Gunneridae</taxon>
        <taxon>Pentapetalae</taxon>
        <taxon>rosids</taxon>
        <taxon>fabids</taxon>
        <taxon>Malpighiales</taxon>
        <taxon>Rhizophoraceae</taxon>
        <taxon>Rhizophora</taxon>
    </lineage>
</organism>
<accession>A0A2P2QKS6</accession>
<name>A0A2P2QKS6_RHIMU</name>
<evidence type="ECO:0000313" key="1">
    <source>
        <dbReference type="EMBL" id="MBX67586.1"/>
    </source>
</evidence>